<evidence type="ECO:0000313" key="2">
    <source>
        <dbReference type="Proteomes" id="UP000291822"/>
    </source>
</evidence>
<sequence>MQRRLHFISGLPRSGSTLLSALLRQNPRFHAGMSGPVAGLFTSLLTEMSNRNEFSVFISDEQRARVLGGMVDNFYGPETPGEVIFDTNRSWCARLPAIGKLFPDSRVIACVRDIAWIVDSIERLVRNNALQPSSIFNYAANSTVYGRANGLVGQDGMIGYAFDALKEAFYGEHANRMMLVQYDSLTQDPERVLAAIYQFIGEPAFKHDFDNIVFDASEFDMRSGTPGLHHVRKKVSNEPRDTILPPDLVRRFDGDSFWRNPELNRRGVRIV</sequence>
<accession>A0A4R0Z455</accession>
<organism evidence="1 2">
    <name type="scientific">Dyella soli</name>
    <dbReference type="NCBI Taxonomy" id="522319"/>
    <lineage>
        <taxon>Bacteria</taxon>
        <taxon>Pseudomonadati</taxon>
        <taxon>Pseudomonadota</taxon>
        <taxon>Gammaproteobacteria</taxon>
        <taxon>Lysobacterales</taxon>
        <taxon>Rhodanobacteraceae</taxon>
        <taxon>Dyella</taxon>
    </lineage>
</organism>
<dbReference type="InterPro" id="IPR027417">
    <property type="entry name" value="P-loop_NTPase"/>
</dbReference>
<dbReference type="EMBL" id="SJTG01000001">
    <property type="protein sequence ID" value="TCI13160.1"/>
    <property type="molecule type" value="Genomic_DNA"/>
</dbReference>
<dbReference type="Pfam" id="PF13469">
    <property type="entry name" value="Sulfotransfer_3"/>
    <property type="match status" value="1"/>
</dbReference>
<gene>
    <name evidence="1" type="ORF">EZM97_07635</name>
</gene>
<keyword evidence="1" id="KW-0808">Transferase</keyword>
<dbReference type="GO" id="GO:0016740">
    <property type="term" value="F:transferase activity"/>
    <property type="evidence" value="ECO:0007669"/>
    <property type="project" value="UniProtKB-KW"/>
</dbReference>
<keyword evidence="2" id="KW-1185">Reference proteome</keyword>
<dbReference type="Gene3D" id="3.40.50.300">
    <property type="entry name" value="P-loop containing nucleotide triphosphate hydrolases"/>
    <property type="match status" value="1"/>
</dbReference>
<name>A0A4R0Z455_9GAMM</name>
<reference evidence="1 2" key="1">
    <citation type="submission" date="2019-02" db="EMBL/GenBank/DDBJ databases">
        <title>Dyella amyloliquefaciens sp. nov., isolated from forest soil.</title>
        <authorList>
            <person name="Gao Z.-H."/>
            <person name="Qiu L.-H."/>
        </authorList>
    </citation>
    <scope>NUCLEOTIDE SEQUENCE [LARGE SCALE GENOMIC DNA]</scope>
    <source>
        <strain evidence="1 2">KACC 12747</strain>
    </source>
</reference>
<dbReference type="Proteomes" id="UP000291822">
    <property type="component" value="Unassembled WGS sequence"/>
</dbReference>
<evidence type="ECO:0000313" key="1">
    <source>
        <dbReference type="EMBL" id="TCI13160.1"/>
    </source>
</evidence>
<dbReference type="AlphaFoldDB" id="A0A4R0Z455"/>
<proteinExistence type="predicted"/>
<protein>
    <submittedName>
        <fullName evidence="1">Sulfotransferase</fullName>
    </submittedName>
</protein>
<dbReference type="RefSeq" id="WP_131150059.1">
    <property type="nucleotide sequence ID" value="NZ_SJTG01000001.1"/>
</dbReference>
<dbReference type="SUPFAM" id="SSF52540">
    <property type="entry name" value="P-loop containing nucleoside triphosphate hydrolases"/>
    <property type="match status" value="1"/>
</dbReference>
<comment type="caution">
    <text evidence="1">The sequence shown here is derived from an EMBL/GenBank/DDBJ whole genome shotgun (WGS) entry which is preliminary data.</text>
</comment>